<dbReference type="CDD" id="cd00198">
    <property type="entry name" value="vWFA"/>
    <property type="match status" value="1"/>
</dbReference>
<feature type="transmembrane region" description="Helical" evidence="2">
    <location>
        <begin position="2452"/>
        <end position="2471"/>
    </location>
</feature>
<name>A0ABV1IET3_9ACTN</name>
<feature type="region of interest" description="Disordered" evidence="1">
    <location>
        <begin position="2105"/>
        <end position="2125"/>
    </location>
</feature>
<dbReference type="EMBL" id="JBBNGS010000004">
    <property type="protein sequence ID" value="MEQ2637405.1"/>
    <property type="molecule type" value="Genomic_DNA"/>
</dbReference>
<feature type="region of interest" description="Disordered" evidence="1">
    <location>
        <begin position="2422"/>
        <end position="2442"/>
    </location>
</feature>
<sequence length="2478" mass="261123">MKRLRLLLLFVVLLALAPTTALAATVGATTLADPSSASTWRDWGLDNSTENVGRIWTDKTVSDGDIDLTGAGGTMTIQKGNSDFLTVLSAISSTSNLTTTSTTPLDIVLVLDASGSMEDKMSGGGTKIAALKAAANAFVDEIAKANEGIDDPELQHRVSIVKFASDTTDRIGNNFTWDGYNCSQRMIGLTPCTQDGKGAITSQINALNPAGATRADYGMSHAQKALNDARAGAKKVVVFFTDGTPTKSNSFSGSVANSAVSTAKALKDGGTTIYTVGIQSGANPSVDPNGWGATNENKFLHAVSSNYPAATEYDELGARATDSDFYKTATSAAGLKDVFSGISQDIAKAAGHPTDVVEGAENTSGYVTFTDQLGDYMKVDSFESIVFARQVFSNPTVSTSGNVDTYTFHGEAGNVLYPTGNLDSVVIRVERSDNARTGDKVTVSIPASLIPLRHFNVDEDAGTGDVTLAFPIRVFYTSSLKKEAVELLANPDDGMKGYIASHTDSDGKVYFLANEYTGGESGNTTASFIPATGNGYYFITEDTPLYLDAECTQRARGPLSASTTYYYSHSWYELEGGAATKTSGVVSFPGSVAEGITGAITTDESGYLILRKGSRRLSYINELHTAKGSNPTDTASSIIDPRWSGKTINVALGNNGRISLEQPSTLAIFKTVVTPDGFDESYYNGLDFTFDISIPDAADKTFKATVKGTDGEVHGDKSWNLTLDANGHAEHTLKHGETLYVYGIDSGITYTVTERTAAGFATAPSTSSCEGTTEAGLEAKADFTNTYSATGTLSGENALVGEKILNGRDWFASDSFTFILRGLDGAPMPEGSEDDVCKLVVKSAEGTESGTPVAFNFGDISYEVPGTYVYQVFEPVEEASTPGVSTSLALYTVTVTVEDNHDGTLTASSEITRVHDDLGADAVADASAADVATFTNTFAATSQDWTPVAMKKLNDDSGALPLQAGMFEFTLTPVGDAPMPAGATEIVGHNNAHGAVVFNAITFTGEDVGKAYQYKITEKTPDDARPGMKYDPTVWIATVTVTHETVNGENLVKVSATYAREGEPAEATVAAFENSYEPASLTEAGIVKGEKKLVGRDMLDTDDFKFSLSLVSGPENGVASEMALSYETNGNVVSFESGEMTFTKPGEYAFDIRENAPAEDGAGITWDRHVTTATVTIVDDNGKLVLGNVSYDNTTSAIDADKAVTDHAAFTNVYAPTEVAYYPGLTVSKVLTGRSMDMGMFSFSITGENATAENGTVAATADEANALLADSDKSFTNTQRRASGIAEDMAKLSDVVFTAENANKTYAFDVAEVIPADDAKLPGVTYDERVHELVISVVDNLDGTMTVTTKIDGKVVDDDNRKILFENTYKAADASFATANFGLTKVLEGRDWQDGDSFAFLLEGVDGAPVPLGDNGAPSTSVVVGPNDVVDGAAKIDFGSIVYTQPGQYDYRVTEERGSAGGMSYSNNVATFRVTVRDNIKTGKLETTVRLISGDREFVNTYDSSIPKDQLVNPHFSKKLVGRDWRDGDEFSFTISAKTPGAPLPVDDNGKEVTTVSVHNKSEADDFTFGTIPFTYDMVRNGARTFEYEVTENASGIPGISDDKHAATVTVTVADQGNGTMSANVTNKSNVFTNTYRSQLDYTAAGGLSVTKKMSGRALTAGEFEFDVATTGDDKLGIAGHHTNAEAPDGGEALVVSSPAGVTFTQEDVGKVYSYTITEKGGNLGGVIYDATSYNVEITTADDASTAKLTVTTHITSTSGVDNTYTYVAGSDANAAAKVSFVNSYAAAGTTTPIVGTKSMTNGLMFDNDFNFRLVYGKDANKVVSTATNVSGQVNFGALSYKSDMLAGLVGDGLATRTGNTWTIPYVAYEVADGLSDKGVTPTASSFSFNVTVVDNGNGKLTCTTDLSDGDLAFLNTYATGEPVSIGLTGTKSLSVDPGLEGIDIAGKFKFTVEGESGAPMPERTDTTNDANGNVDFGSITFTLDDLLKALRKPQATTDEADGTQNVPTTNALEATPDDQAGKPVAGAENSGDGAEPEGAASEAAPEAQEETPTAPDPGAPAPSTEETGTAPVAEAEVEAIPNHDAQAEVTTTASWRGARRLMRAVSDTPETDGSTAENDAGPIRERSHTYRYVITESGSVIGVTNDAQSTRVVYIRVTDDGHGKLTVARVDANGNELSGPAFAFTNSYSVDSITSSVTDQICVRKTLTGRDLTAGEFTFELLEDGNVVATGTNDASGNVALGGIEYAHPGVHHYTIREHGHGTAENGVTFSDVSYHVTTTVVDNHDGTLCVTHELVDAREAEFVNAYEASPTKLALTVTKVLEGTDLKAGQFTFKLSGDGVELTATNDANGQVTFSELSFTQAGTYTFTITEVNDGQQHVTYDETARKVTVTVTDDGEGNLIANVNQDEVAACVFRNTYTKPEEPAKPTSPTKPTPPTKFVPKTGDPIESAPIIVSAVLGVAVLGIALVASKRGKRS</sequence>
<proteinExistence type="predicted"/>
<dbReference type="InterPro" id="IPR038174">
    <property type="entry name" value="Strep_pil_link_sf"/>
</dbReference>
<evidence type="ECO:0000256" key="1">
    <source>
        <dbReference type="SAM" id="MobiDB-lite"/>
    </source>
</evidence>
<feature type="compositionally biased region" description="Polar residues" evidence="1">
    <location>
        <begin position="1995"/>
        <end position="2013"/>
    </location>
</feature>
<accession>A0ABV1IET3</accession>
<dbReference type="PROSITE" id="PS50234">
    <property type="entry name" value="VWFA"/>
    <property type="match status" value="1"/>
</dbReference>
<dbReference type="InterPro" id="IPR055382">
    <property type="entry name" value="DUF7601"/>
</dbReference>
<dbReference type="InterPro" id="IPR022464">
    <property type="entry name" value="Strep_pil_isopept_link"/>
</dbReference>
<keyword evidence="2" id="KW-1133">Transmembrane helix</keyword>
<protein>
    <submittedName>
        <fullName evidence="5">FctA domain-containing protein</fullName>
    </submittedName>
</protein>
<dbReference type="InterPro" id="IPR036465">
    <property type="entry name" value="vWFA_dom_sf"/>
</dbReference>
<dbReference type="SUPFAM" id="SSF53300">
    <property type="entry name" value="vWA-like"/>
    <property type="match status" value="1"/>
</dbReference>
<gene>
    <name evidence="5" type="ORF">AAAT05_03500</name>
</gene>
<dbReference type="NCBIfam" id="TIGR03786">
    <property type="entry name" value="strep_pil_rpt"/>
    <property type="match status" value="5"/>
</dbReference>
<keyword evidence="2" id="KW-0472">Membrane</keyword>
<feature type="region of interest" description="Disordered" evidence="1">
    <location>
        <begin position="1995"/>
        <end position="2071"/>
    </location>
</feature>
<evidence type="ECO:0000256" key="3">
    <source>
        <dbReference type="SAM" id="SignalP"/>
    </source>
</evidence>
<dbReference type="Gene3D" id="2.60.40.3050">
    <property type="match status" value="12"/>
</dbReference>
<reference evidence="5 6" key="1">
    <citation type="submission" date="2024-04" db="EMBL/GenBank/DDBJ databases">
        <title>Human intestinal bacterial collection.</title>
        <authorList>
            <person name="Pauvert C."/>
            <person name="Hitch T.C.A."/>
            <person name="Clavel T."/>
        </authorList>
    </citation>
    <scope>NUCLEOTIDE SEQUENCE [LARGE SCALE GENOMIC DNA]</scope>
    <source>
        <strain evidence="5 6">CLA-AA-H197</strain>
    </source>
</reference>
<dbReference type="Gene3D" id="3.40.50.410">
    <property type="entry name" value="von Willebrand factor, type A domain"/>
    <property type="match status" value="1"/>
</dbReference>
<dbReference type="Pfam" id="PF12892">
    <property type="entry name" value="FctA"/>
    <property type="match status" value="11"/>
</dbReference>
<evidence type="ECO:0000313" key="5">
    <source>
        <dbReference type="EMBL" id="MEQ2637405.1"/>
    </source>
</evidence>
<dbReference type="Pfam" id="PF00092">
    <property type="entry name" value="VWA"/>
    <property type="match status" value="1"/>
</dbReference>
<dbReference type="Pfam" id="PF24547">
    <property type="entry name" value="DUF7601"/>
    <property type="match status" value="1"/>
</dbReference>
<feature type="signal peptide" evidence="3">
    <location>
        <begin position="1"/>
        <end position="23"/>
    </location>
</feature>
<dbReference type="SMART" id="SM00327">
    <property type="entry name" value="VWA"/>
    <property type="match status" value="1"/>
</dbReference>
<comment type="caution">
    <text evidence="5">The sequence shown here is derived from an EMBL/GenBank/DDBJ whole genome shotgun (WGS) entry which is preliminary data.</text>
</comment>
<evidence type="ECO:0000256" key="2">
    <source>
        <dbReference type="SAM" id="Phobius"/>
    </source>
</evidence>
<dbReference type="InterPro" id="IPR002035">
    <property type="entry name" value="VWF_A"/>
</dbReference>
<feature type="compositionally biased region" description="Low complexity" evidence="1">
    <location>
        <begin position="2031"/>
        <end position="2054"/>
    </location>
</feature>
<dbReference type="RefSeq" id="WP_349181889.1">
    <property type="nucleotide sequence ID" value="NZ_JBBNGS010000004.1"/>
</dbReference>
<organism evidence="5 6">
    <name type="scientific">Paratractidigestivibacter faecalis</name>
    <dbReference type="NCBI Taxonomy" id="2292441"/>
    <lineage>
        <taxon>Bacteria</taxon>
        <taxon>Bacillati</taxon>
        <taxon>Actinomycetota</taxon>
        <taxon>Coriobacteriia</taxon>
        <taxon>Coriobacteriales</taxon>
        <taxon>Atopobiaceae</taxon>
        <taxon>Paratractidigestivibacter</taxon>
    </lineage>
</organism>
<dbReference type="Gene3D" id="2.60.40.1140">
    <property type="entry name" value="Collagen-binding surface protein Cna, B-type domain"/>
    <property type="match status" value="1"/>
</dbReference>
<feature type="compositionally biased region" description="Low complexity" evidence="1">
    <location>
        <begin position="2062"/>
        <end position="2071"/>
    </location>
</feature>
<evidence type="ECO:0000259" key="4">
    <source>
        <dbReference type="PROSITE" id="PS50234"/>
    </source>
</evidence>
<keyword evidence="3" id="KW-0732">Signal</keyword>
<feature type="chain" id="PRO_5045767468" evidence="3">
    <location>
        <begin position="24"/>
        <end position="2478"/>
    </location>
</feature>
<keyword evidence="6" id="KW-1185">Reference proteome</keyword>
<evidence type="ECO:0000313" key="6">
    <source>
        <dbReference type="Proteomes" id="UP001478817"/>
    </source>
</evidence>
<dbReference type="Proteomes" id="UP001478817">
    <property type="component" value="Unassembled WGS sequence"/>
</dbReference>
<keyword evidence="2" id="KW-0812">Transmembrane</keyword>
<feature type="domain" description="VWFA" evidence="4">
    <location>
        <begin position="106"/>
        <end position="342"/>
    </location>
</feature>